<dbReference type="SUPFAM" id="SSF81660">
    <property type="entry name" value="Metal cation-transporting ATPase, ATP-binding domain N"/>
    <property type="match status" value="1"/>
</dbReference>
<evidence type="ECO:0000259" key="11">
    <source>
        <dbReference type="SMART" id="SM00831"/>
    </source>
</evidence>
<dbReference type="PRINTS" id="PR00120">
    <property type="entry name" value="HATPASE"/>
</dbReference>
<feature type="transmembrane region" description="Helical" evidence="10">
    <location>
        <begin position="84"/>
        <end position="102"/>
    </location>
</feature>
<evidence type="ECO:0000256" key="4">
    <source>
        <dbReference type="ARBA" id="ARBA00022692"/>
    </source>
</evidence>
<feature type="transmembrane region" description="Helical" evidence="10">
    <location>
        <begin position="790"/>
        <end position="812"/>
    </location>
</feature>
<dbReference type="RefSeq" id="WP_119632169.1">
    <property type="nucleotide sequence ID" value="NZ_AP017928.1"/>
</dbReference>
<dbReference type="InterPro" id="IPR050510">
    <property type="entry name" value="Cation_transp_ATPase_P-type"/>
</dbReference>
<dbReference type="GO" id="GO:0005886">
    <property type="term" value="C:plasma membrane"/>
    <property type="evidence" value="ECO:0007669"/>
    <property type="project" value="UniProtKB-SubCell"/>
</dbReference>
<dbReference type="GO" id="GO:0019829">
    <property type="term" value="F:ATPase-coupled monoatomic cation transmembrane transporter activity"/>
    <property type="evidence" value="ECO:0007669"/>
    <property type="project" value="TreeGrafter"/>
</dbReference>
<dbReference type="Pfam" id="PF00122">
    <property type="entry name" value="E1-E2_ATPase"/>
    <property type="match status" value="1"/>
</dbReference>
<feature type="transmembrane region" description="Helical" evidence="10">
    <location>
        <begin position="824"/>
        <end position="844"/>
    </location>
</feature>
<keyword evidence="8 10" id="KW-1133">Transmembrane helix</keyword>
<comment type="similarity">
    <text evidence="2">Belongs to the cation transport ATPase (P-type) (TC 3.A.3) family. Type IIA subfamily.</text>
</comment>
<dbReference type="Gene3D" id="3.40.1110.10">
    <property type="entry name" value="Calcium-transporting ATPase, cytoplasmic domain N"/>
    <property type="match status" value="1"/>
</dbReference>
<dbReference type="InterPro" id="IPR036412">
    <property type="entry name" value="HAD-like_sf"/>
</dbReference>
<dbReference type="SUPFAM" id="SSF81653">
    <property type="entry name" value="Calcium ATPase, transduction domain A"/>
    <property type="match status" value="1"/>
</dbReference>
<dbReference type="SFLD" id="SFLDG00002">
    <property type="entry name" value="C1.7:_P-type_atpase_like"/>
    <property type="match status" value="1"/>
</dbReference>
<feature type="transmembrane region" description="Helical" evidence="10">
    <location>
        <begin position="859"/>
        <end position="877"/>
    </location>
</feature>
<dbReference type="InterPro" id="IPR059000">
    <property type="entry name" value="ATPase_P-type_domA"/>
</dbReference>
<feature type="transmembrane region" description="Helical" evidence="10">
    <location>
        <begin position="275"/>
        <end position="299"/>
    </location>
</feature>
<sequence length="891" mass="98215">MKIHHLQPEQALRSLHAGREGLSETEAARRLREYGANRLTEFERKSVTLRFAGQFTHFFAILLWLAATLAFFGDWKAPGEGMDTLGFAILGVIIVNGLFSFWQEYRAERAIAALQKLLPLKVKIVREGSVRLAEAADIVPGDTILLQEGDNVPADCRVLEAFALRVNNATVTGEALPQARDAQPSVTDELIHARNVLLAGAAVVSGEGRAVVFHTGMHTEFGRIAHLTQAAGEAVSPLQKEIVRLSRLVGMLAVSLGIGFFFIGRAAGLSFWQDFIFAIGIIVANVPEGLLPTVTLSLAMATQRMARRNALVRHLPSVETLGSATVICTDKTGTLTRNRMAARRIFLDNEIRCPEDIDERMATDYPGLWECARNCQNLKETVRDGKRDLLGDPMEIALVRMAERFLDDTAVYPKLDEVPFDTERKRLSILSRTPAGNLLYTKGALETVLPLCSDVEIGKRTVPLTEEIRRRFIDAQETLAEHGFRILAFAHRQISDGFDRDRLEENLTLTGLVGLEDPPRPEVPAAIEKCLQAGIKVIMVTGDHPHTARAIAREIGLLASDHPYVITGDDLRRLSNTQLQLALDKEDIIFARLGADQKMRIVEALQRKGHVVAVTGDGVNDAPALKTADIGIAMGIAGTDVAKESADMILLDDNFASIVSAIEEGRAVFGNIRKFMSYILTSNIPELVPYLAFALFSIPLPLTIIQILAVDLGTDMVPALGLGADRPDPECMKNPPRSAREKLLRWPLLTHAYLFLGVLEALAAMAAFFYVLQAAGWQYGRSLARDDPTYLRATTACLSAIIVMQIVNVFLCKHPNRSLFRSPLFNNRLILIGIVLEIGLILFIDYTPWGNRIFGTTPIAPDVWLFTLPFALGMLFMEELRKGVSRMTGTP</sequence>
<keyword evidence="3" id="KW-1003">Cell membrane</keyword>
<dbReference type="GO" id="GO:0015662">
    <property type="term" value="F:P-type ion transporter activity"/>
    <property type="evidence" value="ECO:0007669"/>
    <property type="project" value="UniProtKB-ARBA"/>
</dbReference>
<dbReference type="PRINTS" id="PR00119">
    <property type="entry name" value="CATATPASE"/>
</dbReference>
<dbReference type="GO" id="GO:0016887">
    <property type="term" value="F:ATP hydrolysis activity"/>
    <property type="evidence" value="ECO:0007669"/>
    <property type="project" value="InterPro"/>
</dbReference>
<dbReference type="InterPro" id="IPR023214">
    <property type="entry name" value="HAD_sf"/>
</dbReference>
<protein>
    <submittedName>
        <fullName evidence="12">HAD superfamily P-type ATPase</fullName>
    </submittedName>
</protein>
<keyword evidence="9 10" id="KW-0472">Membrane</keyword>
<dbReference type="InterPro" id="IPR004014">
    <property type="entry name" value="ATPase_P-typ_cation-transptr_N"/>
</dbReference>
<evidence type="ECO:0000313" key="13">
    <source>
        <dbReference type="Proteomes" id="UP000266313"/>
    </source>
</evidence>
<dbReference type="Pfam" id="PF00690">
    <property type="entry name" value="Cation_ATPase_N"/>
    <property type="match status" value="1"/>
</dbReference>
<dbReference type="AlphaFoldDB" id="A0A250L198"/>
<dbReference type="InterPro" id="IPR006068">
    <property type="entry name" value="ATPase_P-typ_cation-transptr_C"/>
</dbReference>
<evidence type="ECO:0000256" key="10">
    <source>
        <dbReference type="SAM" id="Phobius"/>
    </source>
</evidence>
<keyword evidence="7" id="KW-1278">Translocase</keyword>
<evidence type="ECO:0000256" key="9">
    <source>
        <dbReference type="ARBA" id="ARBA00023136"/>
    </source>
</evidence>
<dbReference type="SFLD" id="SFLDF00027">
    <property type="entry name" value="p-type_atpase"/>
    <property type="match status" value="1"/>
</dbReference>
<comment type="subcellular location">
    <subcellularLocation>
        <location evidence="1">Cell membrane</location>
        <topology evidence="1">Multi-pass membrane protein</topology>
    </subcellularLocation>
</comment>
<evidence type="ECO:0000256" key="3">
    <source>
        <dbReference type="ARBA" id="ARBA00022475"/>
    </source>
</evidence>
<reference evidence="12 13" key="1">
    <citation type="submission" date="2016-12" db="EMBL/GenBank/DDBJ databases">
        <title>Genome sequencing of Methylocaldum marinum.</title>
        <authorList>
            <person name="Takeuchi M."/>
            <person name="Kamagata Y."/>
            <person name="Hiraoka S."/>
            <person name="Oshima K."/>
            <person name="Hattori M."/>
            <person name="Iwasaki W."/>
        </authorList>
    </citation>
    <scope>NUCLEOTIDE SEQUENCE [LARGE SCALE GENOMIC DNA]</scope>
    <source>
        <strain evidence="12 13">S8</strain>
    </source>
</reference>
<evidence type="ECO:0000256" key="2">
    <source>
        <dbReference type="ARBA" id="ARBA00005675"/>
    </source>
</evidence>
<dbReference type="InterPro" id="IPR044492">
    <property type="entry name" value="P_typ_ATPase_HD_dom"/>
</dbReference>
<evidence type="ECO:0000256" key="1">
    <source>
        <dbReference type="ARBA" id="ARBA00004651"/>
    </source>
</evidence>
<dbReference type="KEGG" id="mmai:sS8_5209"/>
<dbReference type="GO" id="GO:0005524">
    <property type="term" value="F:ATP binding"/>
    <property type="evidence" value="ECO:0007669"/>
    <property type="project" value="UniProtKB-KW"/>
</dbReference>
<dbReference type="InterPro" id="IPR018303">
    <property type="entry name" value="ATPase_P-typ_P_site"/>
</dbReference>
<dbReference type="InterPro" id="IPR023299">
    <property type="entry name" value="ATPase_P-typ_cyto_dom_N"/>
</dbReference>
<proteinExistence type="inferred from homology"/>
<dbReference type="Pfam" id="PF13246">
    <property type="entry name" value="Cation_ATPase"/>
    <property type="match status" value="1"/>
</dbReference>
<keyword evidence="13" id="KW-1185">Reference proteome</keyword>
<dbReference type="InterPro" id="IPR001757">
    <property type="entry name" value="P_typ_ATPase"/>
</dbReference>
<evidence type="ECO:0000256" key="5">
    <source>
        <dbReference type="ARBA" id="ARBA00022741"/>
    </source>
</evidence>
<dbReference type="SMART" id="SM00831">
    <property type="entry name" value="Cation_ATPase_N"/>
    <property type="match status" value="1"/>
</dbReference>
<dbReference type="Gene3D" id="3.40.50.1000">
    <property type="entry name" value="HAD superfamily/HAD-like"/>
    <property type="match status" value="1"/>
</dbReference>
<evidence type="ECO:0000313" key="12">
    <source>
        <dbReference type="EMBL" id="BBA37131.1"/>
    </source>
</evidence>
<dbReference type="InterPro" id="IPR023298">
    <property type="entry name" value="ATPase_P-typ_TM_dom_sf"/>
</dbReference>
<dbReference type="Gene3D" id="2.70.150.10">
    <property type="entry name" value="Calcium-transporting ATPase, cytoplasmic transduction domain A"/>
    <property type="match status" value="1"/>
</dbReference>
<dbReference type="SUPFAM" id="SSF81665">
    <property type="entry name" value="Calcium ATPase, transmembrane domain M"/>
    <property type="match status" value="1"/>
</dbReference>
<dbReference type="GO" id="GO:1902600">
    <property type="term" value="P:proton transmembrane transport"/>
    <property type="evidence" value="ECO:0007669"/>
    <property type="project" value="TreeGrafter"/>
</dbReference>
<dbReference type="NCBIfam" id="TIGR01494">
    <property type="entry name" value="ATPase_P-type"/>
    <property type="match status" value="3"/>
</dbReference>
<dbReference type="EMBL" id="AP017928">
    <property type="protein sequence ID" value="BBA37131.1"/>
    <property type="molecule type" value="Genomic_DNA"/>
</dbReference>
<dbReference type="PROSITE" id="PS00154">
    <property type="entry name" value="ATPASE_E1_E2"/>
    <property type="match status" value="1"/>
</dbReference>
<evidence type="ECO:0000256" key="6">
    <source>
        <dbReference type="ARBA" id="ARBA00022840"/>
    </source>
</evidence>
<keyword evidence="5" id="KW-0547">Nucleotide-binding</keyword>
<evidence type="ECO:0000256" key="8">
    <source>
        <dbReference type="ARBA" id="ARBA00022989"/>
    </source>
</evidence>
<dbReference type="InterPro" id="IPR008250">
    <property type="entry name" value="ATPase_P-typ_transduc_dom_A_sf"/>
</dbReference>
<organism evidence="12 13">
    <name type="scientific">Methylocaldum marinum</name>
    <dbReference type="NCBI Taxonomy" id="1432792"/>
    <lineage>
        <taxon>Bacteria</taxon>
        <taxon>Pseudomonadati</taxon>
        <taxon>Pseudomonadota</taxon>
        <taxon>Gammaproteobacteria</taxon>
        <taxon>Methylococcales</taxon>
        <taxon>Methylococcaceae</taxon>
        <taxon>Methylocaldum</taxon>
    </lineage>
</organism>
<feature type="transmembrane region" description="Helical" evidence="10">
    <location>
        <begin position="248"/>
        <end position="269"/>
    </location>
</feature>
<accession>A0A250L198</accession>
<keyword evidence="6" id="KW-0067">ATP-binding</keyword>
<dbReference type="SUPFAM" id="SSF56784">
    <property type="entry name" value="HAD-like"/>
    <property type="match status" value="1"/>
</dbReference>
<dbReference type="PANTHER" id="PTHR43294">
    <property type="entry name" value="SODIUM/POTASSIUM-TRANSPORTING ATPASE SUBUNIT ALPHA"/>
    <property type="match status" value="1"/>
</dbReference>
<feature type="transmembrane region" description="Helical" evidence="10">
    <location>
        <begin position="51"/>
        <end position="72"/>
    </location>
</feature>
<dbReference type="Proteomes" id="UP000266313">
    <property type="component" value="Chromosome"/>
</dbReference>
<dbReference type="FunFam" id="3.40.50.1000:FF:000083">
    <property type="entry name" value="Sodium/potassium-transporting ATPase subunit alpha"/>
    <property type="match status" value="1"/>
</dbReference>
<name>A0A250L198_9GAMM</name>
<dbReference type="Pfam" id="PF00689">
    <property type="entry name" value="Cation_ATPase_C"/>
    <property type="match status" value="1"/>
</dbReference>
<dbReference type="PANTHER" id="PTHR43294:SF21">
    <property type="entry name" value="CATION TRANSPORTING ATPASE"/>
    <property type="match status" value="1"/>
</dbReference>
<evidence type="ECO:0000256" key="7">
    <source>
        <dbReference type="ARBA" id="ARBA00022967"/>
    </source>
</evidence>
<dbReference type="Pfam" id="PF08282">
    <property type="entry name" value="Hydrolase_3"/>
    <property type="match status" value="1"/>
</dbReference>
<dbReference type="SFLD" id="SFLDS00003">
    <property type="entry name" value="Haloacid_Dehalogenase"/>
    <property type="match status" value="1"/>
</dbReference>
<feature type="transmembrane region" description="Helical" evidence="10">
    <location>
        <begin position="746"/>
        <end position="770"/>
    </location>
</feature>
<gene>
    <name evidence="12" type="ORF">sS8_5209</name>
</gene>
<keyword evidence="4 10" id="KW-0812">Transmembrane</keyword>
<dbReference type="OrthoDB" id="9814270at2"/>
<dbReference type="Gene3D" id="1.20.1110.10">
    <property type="entry name" value="Calcium-transporting ATPase, transmembrane domain"/>
    <property type="match status" value="1"/>
</dbReference>
<feature type="domain" description="Cation-transporting P-type ATPase N-terminal" evidence="11">
    <location>
        <begin position="2"/>
        <end position="74"/>
    </location>
</feature>